<dbReference type="OrthoDB" id="107289at2157"/>
<dbReference type="Proteomes" id="UP000290932">
    <property type="component" value="Unassembled WGS sequence"/>
</dbReference>
<evidence type="ECO:0000313" key="2">
    <source>
        <dbReference type="EMBL" id="RXE57474.1"/>
    </source>
</evidence>
<name>A0A498H7K8_9EURY</name>
<accession>A0A498H7K8</accession>
<reference evidence="2 3" key="1">
    <citation type="journal article" date="2015" name="Int. J. Syst. Evol. Microbiol.">
        <title>Methanoculleus taiwanensis sp. nov., a methanogen isolated from deep marine sediment at the deformation front area near Taiwan.</title>
        <authorList>
            <person name="Weng C.Y."/>
            <person name="Chen S.C."/>
            <person name="Lai M.C."/>
            <person name="Wu S.Y."/>
            <person name="Lin S."/>
            <person name="Yang T.F."/>
            <person name="Chen P.C."/>
        </authorList>
    </citation>
    <scope>NUCLEOTIDE SEQUENCE [LARGE SCALE GENOMIC DNA]</scope>
    <source>
        <strain evidence="2 3">CYW4</strain>
    </source>
</reference>
<feature type="region of interest" description="Disordered" evidence="1">
    <location>
        <begin position="1"/>
        <end position="26"/>
    </location>
</feature>
<keyword evidence="3" id="KW-1185">Reference proteome</keyword>
<gene>
    <name evidence="2" type="ORF">ABH15_04015</name>
</gene>
<organism evidence="2 3">
    <name type="scientific">Methanoculleus taiwanensis</name>
    <dbReference type="NCBI Taxonomy" id="1550565"/>
    <lineage>
        <taxon>Archaea</taxon>
        <taxon>Methanobacteriati</taxon>
        <taxon>Methanobacteriota</taxon>
        <taxon>Stenosarchaea group</taxon>
        <taxon>Methanomicrobia</taxon>
        <taxon>Methanomicrobiales</taxon>
        <taxon>Methanomicrobiaceae</taxon>
        <taxon>Methanoculleus</taxon>
    </lineage>
</organism>
<evidence type="ECO:0000256" key="1">
    <source>
        <dbReference type="SAM" id="MobiDB-lite"/>
    </source>
</evidence>
<dbReference type="EMBL" id="LHQS01000001">
    <property type="protein sequence ID" value="RXE57474.1"/>
    <property type="molecule type" value="Genomic_DNA"/>
</dbReference>
<dbReference type="RefSeq" id="WP_128693064.1">
    <property type="nucleotide sequence ID" value="NZ_LHQS01000001.1"/>
</dbReference>
<proteinExistence type="predicted"/>
<sequence length="102" mass="11643">MDRFTTGPSRCGAPSSPPAGERKRKSDRMHLLMEMREFSREHGDILSRYHRYTPGDLDRLAGECRRLQEEACRQGACGTAGELAELEYVIGRAKEMREKRGE</sequence>
<protein>
    <submittedName>
        <fullName evidence="2">Uncharacterized protein</fullName>
    </submittedName>
</protein>
<evidence type="ECO:0000313" key="3">
    <source>
        <dbReference type="Proteomes" id="UP000290932"/>
    </source>
</evidence>
<dbReference type="AlphaFoldDB" id="A0A498H7K8"/>
<comment type="caution">
    <text evidence="2">The sequence shown here is derived from an EMBL/GenBank/DDBJ whole genome shotgun (WGS) entry which is preliminary data.</text>
</comment>